<dbReference type="AlphaFoldDB" id="A0AAU9I8G9"/>
<proteinExistence type="predicted"/>
<protein>
    <recommendedName>
        <fullName evidence="1">FBA domain-containing protein</fullName>
    </recommendedName>
</protein>
<gene>
    <name evidence="2" type="ORF">BSTOLATCC_MIC3856</name>
</gene>
<feature type="domain" description="FBA" evidence="1">
    <location>
        <begin position="89"/>
        <end position="258"/>
    </location>
</feature>
<keyword evidence="3" id="KW-1185">Reference proteome</keyword>
<dbReference type="EMBL" id="CAJZBQ010000004">
    <property type="protein sequence ID" value="CAG9311568.1"/>
    <property type="molecule type" value="Genomic_DNA"/>
</dbReference>
<dbReference type="Proteomes" id="UP001162131">
    <property type="component" value="Unassembled WGS sequence"/>
</dbReference>
<dbReference type="Gene3D" id="2.60.120.260">
    <property type="entry name" value="Galactose-binding domain-like"/>
    <property type="match status" value="1"/>
</dbReference>
<dbReference type="SMART" id="SM01198">
    <property type="entry name" value="FBA"/>
    <property type="match status" value="1"/>
</dbReference>
<name>A0AAU9I8G9_9CILI</name>
<dbReference type="PROSITE" id="PS51114">
    <property type="entry name" value="FBA"/>
    <property type="match status" value="1"/>
</dbReference>
<dbReference type="GO" id="GO:0006516">
    <property type="term" value="P:glycoprotein catabolic process"/>
    <property type="evidence" value="ECO:0007669"/>
    <property type="project" value="TreeGrafter"/>
</dbReference>
<accession>A0AAU9I8G9</accession>
<organism evidence="2 3">
    <name type="scientific">Blepharisma stoltei</name>
    <dbReference type="NCBI Taxonomy" id="1481888"/>
    <lineage>
        <taxon>Eukaryota</taxon>
        <taxon>Sar</taxon>
        <taxon>Alveolata</taxon>
        <taxon>Ciliophora</taxon>
        <taxon>Postciliodesmatophora</taxon>
        <taxon>Heterotrichea</taxon>
        <taxon>Heterotrichida</taxon>
        <taxon>Blepharismidae</taxon>
        <taxon>Blepharisma</taxon>
    </lineage>
</organism>
<evidence type="ECO:0000313" key="3">
    <source>
        <dbReference type="Proteomes" id="UP001162131"/>
    </source>
</evidence>
<dbReference type="PANTHER" id="PTHR12125">
    <property type="entry name" value="F-BOX ONLY PROTEIN 6-LIKE PROTEIN"/>
    <property type="match status" value="1"/>
</dbReference>
<dbReference type="PANTHER" id="PTHR12125:SF5">
    <property type="entry name" value="F-BOX DOMAIN-CONTAINING PROTEIN"/>
    <property type="match status" value="1"/>
</dbReference>
<dbReference type="GO" id="GO:0019005">
    <property type="term" value="C:SCF ubiquitin ligase complex"/>
    <property type="evidence" value="ECO:0007669"/>
    <property type="project" value="TreeGrafter"/>
</dbReference>
<evidence type="ECO:0000313" key="2">
    <source>
        <dbReference type="EMBL" id="CAG9311568.1"/>
    </source>
</evidence>
<sequence>MGNHSNSPVKKNQMNENELIIIFRRASSFLSPTDSLKLLSLNHFFHQHLPNHEFYFYVSKPIASWIANLDQNDPDVFDHFARFLECNPFTSYDDLFNCIKSSQNMIKNPCGEMGFNSWEKHNGGDGWNIEDWPGYRHKKTVFTTSYEWCDLTQTISIPLSDQKRFLIVGAYVTRRSDCGALAKLKVQAYDKNKNLKDTYKIDEVNIREPGPALYMLKTKIEIQPYHRIFKITYSGKDTNWWAGTYGARFSYCYARISYSL</sequence>
<dbReference type="InterPro" id="IPR039752">
    <property type="entry name" value="F-box_only"/>
</dbReference>
<dbReference type="GO" id="GO:0031146">
    <property type="term" value="P:SCF-dependent proteasomal ubiquitin-dependent protein catabolic process"/>
    <property type="evidence" value="ECO:0007669"/>
    <property type="project" value="TreeGrafter"/>
</dbReference>
<dbReference type="GO" id="GO:0005737">
    <property type="term" value="C:cytoplasm"/>
    <property type="evidence" value="ECO:0007669"/>
    <property type="project" value="UniProtKB-ARBA"/>
</dbReference>
<reference evidence="2" key="1">
    <citation type="submission" date="2021-09" db="EMBL/GenBank/DDBJ databases">
        <authorList>
            <consortium name="AG Swart"/>
            <person name="Singh M."/>
            <person name="Singh A."/>
            <person name="Seah K."/>
            <person name="Emmerich C."/>
        </authorList>
    </citation>
    <scope>NUCLEOTIDE SEQUENCE</scope>
    <source>
        <strain evidence="2">ATCC30299</strain>
    </source>
</reference>
<dbReference type="SUPFAM" id="SSF49785">
    <property type="entry name" value="Galactose-binding domain-like"/>
    <property type="match status" value="1"/>
</dbReference>
<dbReference type="InterPro" id="IPR008979">
    <property type="entry name" value="Galactose-bd-like_sf"/>
</dbReference>
<dbReference type="InterPro" id="IPR007397">
    <property type="entry name" value="F-box-assoc_dom"/>
</dbReference>
<dbReference type="Pfam" id="PF04300">
    <property type="entry name" value="FBA"/>
    <property type="match status" value="1"/>
</dbReference>
<dbReference type="GO" id="GO:0061630">
    <property type="term" value="F:ubiquitin protein ligase activity"/>
    <property type="evidence" value="ECO:0007669"/>
    <property type="project" value="TreeGrafter"/>
</dbReference>
<comment type="caution">
    <text evidence="2">The sequence shown here is derived from an EMBL/GenBank/DDBJ whole genome shotgun (WGS) entry which is preliminary data.</text>
</comment>
<dbReference type="GO" id="GO:0036503">
    <property type="term" value="P:ERAD pathway"/>
    <property type="evidence" value="ECO:0007669"/>
    <property type="project" value="TreeGrafter"/>
</dbReference>
<evidence type="ECO:0000259" key="1">
    <source>
        <dbReference type="PROSITE" id="PS51114"/>
    </source>
</evidence>